<dbReference type="Proteomes" id="UP000694845">
    <property type="component" value="Unplaced"/>
</dbReference>
<evidence type="ECO:0000256" key="5">
    <source>
        <dbReference type="ARBA" id="ARBA00022723"/>
    </source>
</evidence>
<dbReference type="PANTHER" id="PTHR12439">
    <property type="entry name" value="PLACENTAL PROTEIN 11-RELATED"/>
    <property type="match status" value="1"/>
</dbReference>
<dbReference type="GO" id="GO:0016787">
    <property type="term" value="F:hydrolase activity"/>
    <property type="evidence" value="ECO:0007669"/>
    <property type="project" value="UniProtKB-KW"/>
</dbReference>
<keyword evidence="13" id="KW-1185">Reference proteome</keyword>
<evidence type="ECO:0000256" key="3">
    <source>
        <dbReference type="ARBA" id="ARBA00011245"/>
    </source>
</evidence>
<evidence type="ECO:0000313" key="13">
    <source>
        <dbReference type="Proteomes" id="UP000694845"/>
    </source>
</evidence>
<organism evidence="13 14">
    <name type="scientific">Acanthaster planci</name>
    <name type="common">Crown-of-thorns starfish</name>
    <dbReference type="NCBI Taxonomy" id="133434"/>
    <lineage>
        <taxon>Eukaryota</taxon>
        <taxon>Metazoa</taxon>
        <taxon>Echinodermata</taxon>
        <taxon>Eleutherozoa</taxon>
        <taxon>Asterozoa</taxon>
        <taxon>Asteroidea</taxon>
        <taxon>Valvatacea</taxon>
        <taxon>Valvatida</taxon>
        <taxon>Acanthasteridae</taxon>
        <taxon>Acanthaster</taxon>
    </lineage>
</organism>
<dbReference type="InterPro" id="IPR037227">
    <property type="entry name" value="EndoU-like"/>
</dbReference>
<dbReference type="CDD" id="cd21159">
    <property type="entry name" value="XendoU"/>
    <property type="match status" value="1"/>
</dbReference>
<sequence>MAGKGQAPFRTDCEVTAICQKLWDSDVNCLMPGEHYELDPQGYTFYSNQGKKDQAKRPLFKWVDKDALERPTYKSFIALLDNYETATGVSEVVTPEEIRENKVFLNEIMKTKVMKEAHHYLVQKFPSKIPKDDLDFKKLLYKVWFNLYPRTKGMRGKPGDSSGFEHVFVGESKDGEVTGFHNWIQFYLQEKAGNVDYKGWVPPRGKRVKRGESQENKRLMSLQFTWKGNIKPVGSSFIGTSPEFEMALYTVLYFLGKRSCMIELDEYDLEITVHTFDRQPMDILSSSYPTIINTD</sequence>
<comment type="subunit">
    <text evidence="3 11">Monomer.</text>
</comment>
<keyword evidence="8 11" id="KW-0694">RNA-binding</keyword>
<reference evidence="14" key="1">
    <citation type="submission" date="2025-08" db="UniProtKB">
        <authorList>
            <consortium name="RefSeq"/>
        </authorList>
    </citation>
    <scope>IDENTIFICATION</scope>
</reference>
<evidence type="ECO:0000256" key="10">
    <source>
        <dbReference type="ARBA" id="ARBA00023239"/>
    </source>
</evidence>
<dbReference type="AlphaFoldDB" id="A0A8B7YWM5"/>
<evidence type="ECO:0000256" key="7">
    <source>
        <dbReference type="ARBA" id="ARBA00022801"/>
    </source>
</evidence>
<dbReference type="Pfam" id="PF09412">
    <property type="entry name" value="XendoU"/>
    <property type="match status" value="1"/>
</dbReference>
<feature type="domain" description="EndoU" evidence="12">
    <location>
        <begin position="11"/>
        <end position="293"/>
    </location>
</feature>
<dbReference type="PROSITE" id="PS51959">
    <property type="entry name" value="ENDOU"/>
    <property type="match status" value="1"/>
</dbReference>
<dbReference type="InterPro" id="IPR018998">
    <property type="entry name" value="EndoU_C"/>
</dbReference>
<gene>
    <name evidence="14" type="primary">LOC110982759</name>
</gene>
<dbReference type="GO" id="GO:0046872">
    <property type="term" value="F:metal ion binding"/>
    <property type="evidence" value="ECO:0007669"/>
    <property type="project" value="UniProtKB-UniRule"/>
</dbReference>
<dbReference type="PANTHER" id="PTHR12439:SF11">
    <property type="entry name" value="URIDYLATE-SPECIFIC ENDORIBONUCLEASE"/>
    <property type="match status" value="1"/>
</dbReference>
<dbReference type="OrthoDB" id="430326at2759"/>
<keyword evidence="9 11" id="KW-0464">Manganese</keyword>
<dbReference type="EC" id="4.6.1.-" evidence="11"/>
<dbReference type="GO" id="GO:0004521">
    <property type="term" value="F:RNA endonuclease activity"/>
    <property type="evidence" value="ECO:0007669"/>
    <property type="project" value="UniProtKB-UniRule"/>
</dbReference>
<comment type="catalytic activity">
    <reaction evidence="11">
        <text>ribonucleotidyl-uridine-RNA = a 5'-end dephospho-uridine-RNA + a 3'-end 2',3'-cyclophospho-ribonucleotide-RNA</text>
        <dbReference type="Rhea" id="RHEA:67792"/>
        <dbReference type="Rhea" id="RHEA-COMP:10464"/>
        <dbReference type="Rhea" id="RHEA-COMP:17354"/>
        <dbReference type="Rhea" id="RHEA-COMP:17356"/>
        <dbReference type="ChEBI" id="CHEBI:83064"/>
        <dbReference type="ChEBI" id="CHEBI:173117"/>
        <dbReference type="ChEBI" id="CHEBI:173224"/>
    </reaction>
</comment>
<keyword evidence="6 11" id="KW-0255">Endonuclease</keyword>
<comment type="similarity">
    <text evidence="2 11">Belongs to the ENDOU family.</text>
</comment>
<evidence type="ECO:0000256" key="8">
    <source>
        <dbReference type="ARBA" id="ARBA00022884"/>
    </source>
</evidence>
<accession>A0A8B7YWM5</accession>
<evidence type="ECO:0000256" key="1">
    <source>
        <dbReference type="ARBA" id="ARBA00001936"/>
    </source>
</evidence>
<protein>
    <recommendedName>
        <fullName evidence="11">Uridylate-specific endoribonuclease</fullName>
        <ecNumber evidence="11">4.6.1.-</ecNumber>
    </recommendedName>
</protein>
<dbReference type="KEGG" id="aplc:110982759"/>
<comment type="cofactor">
    <cofactor evidence="1 11">
        <name>Mn(2+)</name>
        <dbReference type="ChEBI" id="CHEBI:29035"/>
    </cofactor>
</comment>
<keyword evidence="7 11" id="KW-0378">Hydrolase</keyword>
<keyword evidence="5 11" id="KW-0479">Metal-binding</keyword>
<dbReference type="SUPFAM" id="SSF142877">
    <property type="entry name" value="EndoU-like"/>
    <property type="match status" value="1"/>
</dbReference>
<evidence type="ECO:0000256" key="2">
    <source>
        <dbReference type="ARBA" id="ARBA00010168"/>
    </source>
</evidence>
<evidence type="ECO:0000256" key="11">
    <source>
        <dbReference type="RuleBase" id="RU367085"/>
    </source>
</evidence>
<dbReference type="RefSeq" id="XP_022097092.1">
    <property type="nucleotide sequence ID" value="XM_022241400.1"/>
</dbReference>
<evidence type="ECO:0000256" key="6">
    <source>
        <dbReference type="ARBA" id="ARBA00022759"/>
    </source>
</evidence>
<keyword evidence="10" id="KW-0456">Lyase</keyword>
<evidence type="ECO:0000256" key="4">
    <source>
        <dbReference type="ARBA" id="ARBA00022722"/>
    </source>
</evidence>
<evidence type="ECO:0000256" key="9">
    <source>
        <dbReference type="ARBA" id="ARBA00023211"/>
    </source>
</evidence>
<keyword evidence="4 11" id="KW-0540">Nuclease</keyword>
<name>A0A8B7YWM5_ACAPL</name>
<dbReference type="GO" id="GO:0016829">
    <property type="term" value="F:lyase activity"/>
    <property type="evidence" value="ECO:0007669"/>
    <property type="project" value="UniProtKB-KW"/>
</dbReference>
<dbReference type="InterPro" id="IPR039787">
    <property type="entry name" value="ENDOU"/>
</dbReference>
<dbReference type="OMA" id="NWLYFAD"/>
<evidence type="ECO:0000259" key="12">
    <source>
        <dbReference type="PROSITE" id="PS51959"/>
    </source>
</evidence>
<dbReference type="GeneID" id="110982759"/>
<proteinExistence type="inferred from homology"/>
<dbReference type="GO" id="GO:0003723">
    <property type="term" value="F:RNA binding"/>
    <property type="evidence" value="ECO:0007669"/>
    <property type="project" value="UniProtKB-UniRule"/>
</dbReference>
<evidence type="ECO:0000313" key="14">
    <source>
        <dbReference type="RefSeq" id="XP_022097092.1"/>
    </source>
</evidence>